<organism evidence="4 5">
    <name type="scientific">Candidatus Gottesmanbacteria bacterium RIFCSPLOWO2_01_FULL_49_10</name>
    <dbReference type="NCBI Taxonomy" id="1798396"/>
    <lineage>
        <taxon>Bacteria</taxon>
        <taxon>Candidatus Gottesmaniibacteriota</taxon>
    </lineage>
</organism>
<proteinExistence type="predicted"/>
<dbReference type="EMBL" id="MFJZ01000032">
    <property type="protein sequence ID" value="OGG30024.1"/>
    <property type="molecule type" value="Genomic_DNA"/>
</dbReference>
<dbReference type="Pfam" id="PF04773">
    <property type="entry name" value="FecR"/>
    <property type="match status" value="1"/>
</dbReference>
<keyword evidence="2" id="KW-0472">Membrane</keyword>
<evidence type="ECO:0000256" key="2">
    <source>
        <dbReference type="SAM" id="Phobius"/>
    </source>
</evidence>
<dbReference type="Gene3D" id="2.60.120.1440">
    <property type="match status" value="1"/>
</dbReference>
<keyword evidence="2" id="KW-1133">Transmembrane helix</keyword>
<protein>
    <recommendedName>
        <fullName evidence="3">FecR protein domain-containing protein</fullName>
    </recommendedName>
</protein>
<accession>A0A1F6AZB5</accession>
<dbReference type="Proteomes" id="UP000176409">
    <property type="component" value="Unassembled WGS sequence"/>
</dbReference>
<sequence>MKKFILPISVFLLTLIFFILFNPSKNVYAAPKEITCMEIEGIVDGESDTCQYPVYEIDTGSIWCGDSYEYLAKVRQYEPSYKFPPGDVCLPYLSQLTPPSPGQSNEDKKENQPQSDQTGQRAKPAEQKPGSDEKRQSFIPIFIGEWFQGASMGIGLQIIEFSDKLQNSIFHQSILLSLTEEELDDYLDSTIFRPQIKNAVRKAKGEDYWPFLKNVEIDEEGKPVLIKTPQGAMQVSPNGGQKGVLEYRGNTTVLKSGQVEVLEETKGKSPTTIETPIAELFVIGTNFLVSYDKKDNKTVVSTYEGQVEVKTKDGKTTTVIPNGDKPGVILVTQKISIVKLVLAGLVLIAAIAGTVFILTKRGNNLIKIKGRK</sequence>
<dbReference type="AlphaFoldDB" id="A0A1F6AZB5"/>
<feature type="domain" description="FecR protein" evidence="3">
    <location>
        <begin position="253"/>
        <end position="308"/>
    </location>
</feature>
<name>A0A1F6AZB5_9BACT</name>
<evidence type="ECO:0000259" key="3">
    <source>
        <dbReference type="Pfam" id="PF04773"/>
    </source>
</evidence>
<evidence type="ECO:0000256" key="1">
    <source>
        <dbReference type="SAM" id="MobiDB-lite"/>
    </source>
</evidence>
<feature type="compositionally biased region" description="Basic and acidic residues" evidence="1">
    <location>
        <begin position="123"/>
        <end position="134"/>
    </location>
</feature>
<dbReference type="STRING" id="1798396.A2973_05255"/>
<dbReference type="InterPro" id="IPR006860">
    <property type="entry name" value="FecR"/>
</dbReference>
<evidence type="ECO:0000313" key="4">
    <source>
        <dbReference type="EMBL" id="OGG30024.1"/>
    </source>
</evidence>
<reference evidence="4 5" key="1">
    <citation type="journal article" date="2016" name="Nat. Commun.">
        <title>Thousands of microbial genomes shed light on interconnected biogeochemical processes in an aquifer system.</title>
        <authorList>
            <person name="Anantharaman K."/>
            <person name="Brown C.T."/>
            <person name="Hug L.A."/>
            <person name="Sharon I."/>
            <person name="Castelle C.J."/>
            <person name="Probst A.J."/>
            <person name="Thomas B.C."/>
            <person name="Singh A."/>
            <person name="Wilkins M.J."/>
            <person name="Karaoz U."/>
            <person name="Brodie E.L."/>
            <person name="Williams K.H."/>
            <person name="Hubbard S.S."/>
            <person name="Banfield J.F."/>
        </authorList>
    </citation>
    <scope>NUCLEOTIDE SEQUENCE [LARGE SCALE GENOMIC DNA]</scope>
</reference>
<feature type="transmembrane region" description="Helical" evidence="2">
    <location>
        <begin position="340"/>
        <end position="359"/>
    </location>
</feature>
<evidence type="ECO:0000313" key="5">
    <source>
        <dbReference type="Proteomes" id="UP000176409"/>
    </source>
</evidence>
<gene>
    <name evidence="4" type="ORF">A2973_05255</name>
</gene>
<keyword evidence="2" id="KW-0812">Transmembrane</keyword>
<feature type="region of interest" description="Disordered" evidence="1">
    <location>
        <begin position="98"/>
        <end position="134"/>
    </location>
</feature>
<comment type="caution">
    <text evidence="4">The sequence shown here is derived from an EMBL/GenBank/DDBJ whole genome shotgun (WGS) entry which is preliminary data.</text>
</comment>